<dbReference type="Gene3D" id="3.40.190.10">
    <property type="entry name" value="Periplasmic binding protein-like II"/>
    <property type="match status" value="2"/>
</dbReference>
<dbReference type="PANTHER" id="PTHR31528:SF1">
    <property type="entry name" value="4-AMINO-5-HYDROXYMETHYL-2-METHYLPYRIMIDINE PHOSPHATE SYNTHASE THI11-RELATED"/>
    <property type="match status" value="1"/>
</dbReference>
<keyword evidence="6" id="KW-0479">Metal-binding</keyword>
<comment type="subunit">
    <text evidence="4">Homodimer.</text>
</comment>
<dbReference type="GO" id="GO:0046872">
    <property type="term" value="F:metal ion binding"/>
    <property type="evidence" value="ECO:0007669"/>
    <property type="project" value="UniProtKB-KW"/>
</dbReference>
<feature type="domain" description="SsuA/THI5-like" evidence="13">
    <location>
        <begin position="51"/>
        <end position="263"/>
    </location>
</feature>
<reference evidence="14 15" key="1">
    <citation type="submission" date="2020-03" db="EMBL/GenBank/DDBJ databases">
        <title>Screen low temperature-resistant strains for efficient degradation of petroleum hydrocarbons under the low temperature.</title>
        <authorList>
            <person name="Wang Y."/>
            <person name="Chen J."/>
        </authorList>
    </citation>
    <scope>NUCLEOTIDE SEQUENCE [LARGE SCALE GENOMIC DNA]</scope>
    <source>
        <strain evidence="14 15">KB1</strain>
    </source>
</reference>
<protein>
    <recommendedName>
        <fullName evidence="10">Thiamine pyrimidine synthase</fullName>
    </recommendedName>
</protein>
<feature type="signal peptide" evidence="12">
    <location>
        <begin position="1"/>
        <end position="22"/>
    </location>
</feature>
<dbReference type="Pfam" id="PF09084">
    <property type="entry name" value="NMT1"/>
    <property type="match status" value="1"/>
</dbReference>
<evidence type="ECO:0000259" key="13">
    <source>
        <dbReference type="Pfam" id="PF09084"/>
    </source>
</evidence>
<dbReference type="SUPFAM" id="SSF53850">
    <property type="entry name" value="Periplasmic binding protein-like II"/>
    <property type="match status" value="1"/>
</dbReference>
<evidence type="ECO:0000256" key="5">
    <source>
        <dbReference type="ARBA" id="ARBA00022679"/>
    </source>
</evidence>
<evidence type="ECO:0000256" key="12">
    <source>
        <dbReference type="SAM" id="SignalP"/>
    </source>
</evidence>
<evidence type="ECO:0000256" key="11">
    <source>
        <dbReference type="ARBA" id="ARBA00048179"/>
    </source>
</evidence>
<evidence type="ECO:0000256" key="9">
    <source>
        <dbReference type="ARBA" id="ARBA00023004"/>
    </source>
</evidence>
<proteinExistence type="inferred from homology"/>
<evidence type="ECO:0000256" key="8">
    <source>
        <dbReference type="ARBA" id="ARBA00022977"/>
    </source>
</evidence>
<gene>
    <name evidence="14" type="ORF">G9444_4202</name>
</gene>
<dbReference type="AlphaFoldDB" id="A0A6G9CXL1"/>
<dbReference type="PANTHER" id="PTHR31528">
    <property type="entry name" value="4-AMINO-5-HYDROXYMETHYL-2-METHYLPYRIMIDINE PHOSPHATE SYNTHASE THI11-RELATED"/>
    <property type="match status" value="1"/>
</dbReference>
<keyword evidence="5" id="KW-0808">Transferase</keyword>
<evidence type="ECO:0000313" key="15">
    <source>
        <dbReference type="Proteomes" id="UP000502345"/>
    </source>
</evidence>
<organism evidence="14 15">
    <name type="scientific">Rhodococcus erythropolis</name>
    <name type="common">Arthrobacter picolinophilus</name>
    <dbReference type="NCBI Taxonomy" id="1833"/>
    <lineage>
        <taxon>Bacteria</taxon>
        <taxon>Bacillati</taxon>
        <taxon>Actinomycetota</taxon>
        <taxon>Actinomycetes</taxon>
        <taxon>Mycobacteriales</taxon>
        <taxon>Nocardiaceae</taxon>
        <taxon>Rhodococcus</taxon>
        <taxon>Rhodococcus erythropolis group</taxon>
    </lineage>
</organism>
<dbReference type="GO" id="GO:0016740">
    <property type="term" value="F:transferase activity"/>
    <property type="evidence" value="ECO:0007669"/>
    <property type="project" value="UniProtKB-KW"/>
</dbReference>
<evidence type="ECO:0000256" key="1">
    <source>
        <dbReference type="ARBA" id="ARBA00003469"/>
    </source>
</evidence>
<dbReference type="Proteomes" id="UP000502345">
    <property type="component" value="Chromosome"/>
</dbReference>
<evidence type="ECO:0000256" key="2">
    <source>
        <dbReference type="ARBA" id="ARBA00004948"/>
    </source>
</evidence>
<dbReference type="EMBL" id="CP050124">
    <property type="protein sequence ID" value="QIP41446.1"/>
    <property type="molecule type" value="Genomic_DNA"/>
</dbReference>
<comment type="pathway">
    <text evidence="2">Cofactor biosynthesis; thiamine diphosphate biosynthesis.</text>
</comment>
<name>A0A6G9CXL1_RHOER</name>
<evidence type="ECO:0000256" key="3">
    <source>
        <dbReference type="ARBA" id="ARBA00009406"/>
    </source>
</evidence>
<keyword evidence="7" id="KW-0663">Pyridoxal phosphate</keyword>
<evidence type="ECO:0000313" key="14">
    <source>
        <dbReference type="EMBL" id="QIP41446.1"/>
    </source>
</evidence>
<evidence type="ECO:0000256" key="10">
    <source>
        <dbReference type="ARBA" id="ARBA00033171"/>
    </source>
</evidence>
<comment type="function">
    <text evidence="1">Responsible for the formation of the pyrimidine heterocycle in the thiamine biosynthesis pathway. Catalyzes the formation of hydroxymethylpyrimidine phosphate (HMP-P) from histidine and pyridoxal phosphate (PLP). The protein uses PLP and the active site histidine to form HMP-P, generating an inactive enzyme. The enzyme can only undergo a single turnover, which suggests it is a suicide enzyme.</text>
</comment>
<evidence type="ECO:0000256" key="4">
    <source>
        <dbReference type="ARBA" id="ARBA00011738"/>
    </source>
</evidence>
<dbReference type="GO" id="GO:0009228">
    <property type="term" value="P:thiamine biosynthetic process"/>
    <property type="evidence" value="ECO:0007669"/>
    <property type="project" value="UniProtKB-KW"/>
</dbReference>
<evidence type="ECO:0000256" key="6">
    <source>
        <dbReference type="ARBA" id="ARBA00022723"/>
    </source>
</evidence>
<comment type="similarity">
    <text evidence="3">Belongs to the NMT1/THI5 family.</text>
</comment>
<accession>A0A6G9CXL1</accession>
<dbReference type="InterPro" id="IPR015168">
    <property type="entry name" value="SsuA/THI5"/>
</dbReference>
<keyword evidence="8" id="KW-0784">Thiamine biosynthesis</keyword>
<sequence length="347" mass="37325">MAGVVMSFAALRRTLATSAAIAAAFTVLTGCASDTGSSDGTIRFALDWTPNTNHTGLYVALQEGYFEDAGLDVSILPYNNTSPDTLVDAGNAEFGISTQSQATFARAAGAATTSVIAPLQHRATGIGVKADRADITRPRDLDGKTYAGFGDPGEVETLQQIIRNDGGTGNFTTVTLGTSAYEAVYSGQADFTVSYFAWEGLEAERNGTPMRYFQYTDYGFPDAYSIVINGNQQWLKDHPDEARKFVKAVQRGYQTAADNPDQAAQDLIDANPGAFTDEDLVRESQRMLAADYMKDANGVVGAQNLETWSGYSGFLFENGLLAGPDGKPLTQKPDWSEYFTNEYLDAS</sequence>
<keyword evidence="12" id="KW-0732">Signal</keyword>
<keyword evidence="9" id="KW-0408">Iron</keyword>
<dbReference type="InterPro" id="IPR027939">
    <property type="entry name" value="NMT1/THI5"/>
</dbReference>
<comment type="catalytic activity">
    <reaction evidence="11">
        <text>N(6)-(pyridoxal phosphate)-L-lysyl-[4-amino-5-hydroxymethyl-2-methylpyrimidine phosphate synthase] + L-histidyl-[4-amino-5-hydroxymethyl-2-methylpyrimidine phosphate synthase] + 2 Fe(3+) + 4 H2O = L-lysyl-[4-amino-5-hydroxymethyl-2-methylpyrimidine phosphate synthase] + (2S)-2-amino-5-hydroxy-4-oxopentanoyl-[4-amino-5-hydroxymethyl-2-methylpyrimidine phosphate synthase] + 4-amino-2-methyl-5-(phosphooxymethyl)pyrimidine + 3-oxopropanoate + 2 Fe(2+) + 2 H(+)</text>
        <dbReference type="Rhea" id="RHEA:65756"/>
        <dbReference type="Rhea" id="RHEA-COMP:16892"/>
        <dbReference type="Rhea" id="RHEA-COMP:16893"/>
        <dbReference type="Rhea" id="RHEA-COMP:16894"/>
        <dbReference type="Rhea" id="RHEA-COMP:16895"/>
        <dbReference type="ChEBI" id="CHEBI:15377"/>
        <dbReference type="ChEBI" id="CHEBI:15378"/>
        <dbReference type="ChEBI" id="CHEBI:29033"/>
        <dbReference type="ChEBI" id="CHEBI:29034"/>
        <dbReference type="ChEBI" id="CHEBI:29969"/>
        <dbReference type="ChEBI" id="CHEBI:29979"/>
        <dbReference type="ChEBI" id="CHEBI:33190"/>
        <dbReference type="ChEBI" id="CHEBI:58354"/>
        <dbReference type="ChEBI" id="CHEBI:143915"/>
        <dbReference type="ChEBI" id="CHEBI:157692"/>
    </reaction>
    <physiologicalReaction direction="left-to-right" evidence="11">
        <dbReference type="Rhea" id="RHEA:65757"/>
    </physiologicalReaction>
</comment>
<feature type="chain" id="PRO_5026304331" description="Thiamine pyrimidine synthase" evidence="12">
    <location>
        <begin position="23"/>
        <end position="347"/>
    </location>
</feature>
<evidence type="ECO:0000256" key="7">
    <source>
        <dbReference type="ARBA" id="ARBA00022898"/>
    </source>
</evidence>